<evidence type="ECO:0000313" key="2">
    <source>
        <dbReference type="EMBL" id="GAA4616831.1"/>
    </source>
</evidence>
<proteinExistence type="predicted"/>
<protein>
    <submittedName>
        <fullName evidence="2">Uncharacterized protein</fullName>
    </submittedName>
</protein>
<keyword evidence="3" id="KW-1185">Reference proteome</keyword>
<dbReference type="Proteomes" id="UP001500212">
    <property type="component" value="Unassembled WGS sequence"/>
</dbReference>
<reference evidence="3" key="1">
    <citation type="journal article" date="2019" name="Int. J. Syst. Evol. Microbiol.">
        <title>The Global Catalogue of Microorganisms (GCM) 10K type strain sequencing project: providing services to taxonomists for standard genome sequencing and annotation.</title>
        <authorList>
            <consortium name="The Broad Institute Genomics Platform"/>
            <consortium name="The Broad Institute Genome Sequencing Center for Infectious Disease"/>
            <person name="Wu L."/>
            <person name="Ma J."/>
        </authorList>
    </citation>
    <scope>NUCLEOTIDE SEQUENCE [LARGE SCALE GENOMIC DNA]</scope>
    <source>
        <strain evidence="3">JCM 17938</strain>
    </source>
</reference>
<organism evidence="2 3">
    <name type="scientific">Actinoallomurus liliacearum</name>
    <dbReference type="NCBI Taxonomy" id="1080073"/>
    <lineage>
        <taxon>Bacteria</taxon>
        <taxon>Bacillati</taxon>
        <taxon>Actinomycetota</taxon>
        <taxon>Actinomycetes</taxon>
        <taxon>Streptosporangiales</taxon>
        <taxon>Thermomonosporaceae</taxon>
        <taxon>Actinoallomurus</taxon>
    </lineage>
</organism>
<dbReference type="EMBL" id="BAABHJ010000038">
    <property type="protein sequence ID" value="GAA4616831.1"/>
    <property type="molecule type" value="Genomic_DNA"/>
</dbReference>
<gene>
    <name evidence="2" type="ORF">GCM10023195_74920</name>
</gene>
<accession>A0ABP8TWH0</accession>
<evidence type="ECO:0000313" key="3">
    <source>
        <dbReference type="Proteomes" id="UP001500212"/>
    </source>
</evidence>
<feature type="region of interest" description="Disordered" evidence="1">
    <location>
        <begin position="11"/>
        <end position="48"/>
    </location>
</feature>
<feature type="region of interest" description="Disordered" evidence="1">
    <location>
        <begin position="122"/>
        <end position="142"/>
    </location>
</feature>
<sequence>MDDVWIEAVGGQYGGTGSPPCGLRQPTGSVREPLPGALGTGRLADEEVEDEVDDDVSGDEPCLHAARTTAALAMLNAVDRLTLRIFDGVMRGPPPDRLRSGSIRPLGVSTAARSRCGHARAGANTRCSHGRRLQPPGRTGLF</sequence>
<evidence type="ECO:0000256" key="1">
    <source>
        <dbReference type="SAM" id="MobiDB-lite"/>
    </source>
</evidence>
<comment type="caution">
    <text evidence="2">The sequence shown here is derived from an EMBL/GenBank/DDBJ whole genome shotgun (WGS) entry which is preliminary data.</text>
</comment>
<name>A0ABP8TWH0_9ACTN</name>